<dbReference type="AlphaFoldDB" id="A0A0R3WU64"/>
<accession>A0A0R3WU64</accession>
<dbReference type="STRING" id="6205.A0A0R3WU64"/>
<sequence length="107" mass="11521">LSGRQAAVTMSGGKGPISPLSLKQDHDDNQQTKSQQQTRLSFADYPSPVSFAEDSTESRVTPPVQKTSGSILKSSLRQSRTMQPVSAAPNSKTTFTLHFHSILADCS</sequence>
<reference evidence="2" key="1">
    <citation type="submission" date="2017-02" db="UniProtKB">
        <authorList>
            <consortium name="WormBaseParasite"/>
        </authorList>
    </citation>
    <scope>IDENTIFICATION</scope>
</reference>
<proteinExistence type="predicted"/>
<dbReference type="WBParaSite" id="TTAC_0000430401-mRNA-1">
    <property type="protein sequence ID" value="TTAC_0000430401-mRNA-1"/>
    <property type="gene ID" value="TTAC_0000430401"/>
</dbReference>
<feature type="compositionally biased region" description="Polar residues" evidence="1">
    <location>
        <begin position="31"/>
        <end position="40"/>
    </location>
</feature>
<organism evidence="2">
    <name type="scientific">Hydatigena taeniaeformis</name>
    <name type="common">Feline tapeworm</name>
    <name type="synonym">Taenia taeniaeformis</name>
    <dbReference type="NCBI Taxonomy" id="6205"/>
    <lineage>
        <taxon>Eukaryota</taxon>
        <taxon>Metazoa</taxon>
        <taxon>Spiralia</taxon>
        <taxon>Lophotrochozoa</taxon>
        <taxon>Platyhelminthes</taxon>
        <taxon>Cestoda</taxon>
        <taxon>Eucestoda</taxon>
        <taxon>Cyclophyllidea</taxon>
        <taxon>Taeniidae</taxon>
        <taxon>Hydatigera</taxon>
    </lineage>
</organism>
<feature type="compositionally biased region" description="Polar residues" evidence="1">
    <location>
        <begin position="64"/>
        <end position="89"/>
    </location>
</feature>
<protein>
    <submittedName>
        <fullName evidence="2">Kinesin family member 26Aa</fullName>
    </submittedName>
</protein>
<evidence type="ECO:0000313" key="2">
    <source>
        <dbReference type="WBParaSite" id="TTAC_0000430401-mRNA-1"/>
    </source>
</evidence>
<feature type="region of interest" description="Disordered" evidence="1">
    <location>
        <begin position="1"/>
        <end position="89"/>
    </location>
</feature>
<evidence type="ECO:0000256" key="1">
    <source>
        <dbReference type="SAM" id="MobiDB-lite"/>
    </source>
</evidence>
<name>A0A0R3WU64_HYDTA</name>